<dbReference type="PANTHER" id="PTHR45458:SF1">
    <property type="entry name" value="SHORT CHAIN DEHYDROGENASE"/>
    <property type="match status" value="1"/>
</dbReference>
<dbReference type="Pfam" id="PF00106">
    <property type="entry name" value="adh_short"/>
    <property type="match status" value="1"/>
</dbReference>
<evidence type="ECO:0000313" key="2">
    <source>
        <dbReference type="EMBL" id="OKL61286.1"/>
    </source>
</evidence>
<sequence length="865" mass="95287">MVKLNYTARKISGIKAAQALKKDLSKRVPVSSTFRLRDPVLEIDISGKQLTDDEFKVFILDLRYALEYKSSEYPRGVNKLQELHLQGNSLTSDSLVELAKAIFLSSQDLKELDISSNKINIVTTSDVQKWQYFLQSFSQCCVLKKIDFSNNALGSQGIEVLARVYIRSELDFVDTELATDAEMDTDAVSDAITQHGSPSVSLENGHRMSDAGLLVPSYSATTGVHSPSQGIRSSQRRGSQLTTPSSKGYTDAELRHFACTRGLRSVPYLILQNVAMTNGGIIHLAEMFKLHRTPEHLLSFLPCGKPPSLPDSENALRGIHWLPNEHLSPLSVKLMKLMSQLKQSSAESDSEDELLEELHDLALDEDTYGLERRQKRQKLNLELNRVVKLQRIDVLGSEGLLKSEIWHSAFRMLLVARAILLDDENRPPSVEKELRLLSSSRKSRSSESREKSTPARSPLPLPQHVQTSTNQWSTPPGVLISSFRFDPESLTFDLMFPAMHAPPEHPVLQAHPPPVAAAMSAYSSPTTQSPQQQQITIATGGHSPHGRATGAAGDTSTSPNPTSAPPPNRHRFGLPLHIWAKIISEALSVKRLLHPDQQMRILTYAASWNALAAEVSINGAPEHQQLWKILDRLGLGLAKLYLEQPNTRVILTTRSTTPSDILDALCKSVPGTLEGIYKLDSASTEDAIALRESLMANENINKIDVLIANAGVGEPFDSVLEAPIDALEMFYQVNTLGPIRLYQQLWKDLLEKSDNPKFVLVSSILGSLTYIDPTPCGGYGAAKAAANYLVKKMHLESEKLVALSLHPGWVKTANGQAYADAVNVPEPPMTTEESVNAIFKTVSEATKDSTSGKFIDAMSGKELPW</sequence>
<dbReference type="InterPro" id="IPR001611">
    <property type="entry name" value="Leu-rich_rpt"/>
</dbReference>
<dbReference type="GO" id="GO:0016616">
    <property type="term" value="F:oxidoreductase activity, acting on the CH-OH group of donors, NAD or NADP as acceptor"/>
    <property type="evidence" value="ECO:0007669"/>
    <property type="project" value="TreeGrafter"/>
</dbReference>
<organism evidence="2 3">
    <name type="scientific">Talaromyces atroroseus</name>
    <dbReference type="NCBI Taxonomy" id="1441469"/>
    <lineage>
        <taxon>Eukaryota</taxon>
        <taxon>Fungi</taxon>
        <taxon>Dikarya</taxon>
        <taxon>Ascomycota</taxon>
        <taxon>Pezizomycotina</taxon>
        <taxon>Eurotiomycetes</taxon>
        <taxon>Eurotiomycetidae</taxon>
        <taxon>Eurotiales</taxon>
        <taxon>Trichocomaceae</taxon>
        <taxon>Talaromyces</taxon>
        <taxon>Talaromyces sect. Trachyspermi</taxon>
    </lineage>
</organism>
<comment type="caution">
    <text evidence="2">The sequence shown here is derived from an EMBL/GenBank/DDBJ whole genome shotgun (WGS) entry which is preliminary data.</text>
</comment>
<dbReference type="Gene3D" id="3.40.50.720">
    <property type="entry name" value="NAD(P)-binding Rossmann-like Domain"/>
    <property type="match status" value="1"/>
</dbReference>
<name>A0A225B231_TALAT</name>
<dbReference type="InterPro" id="IPR032675">
    <property type="entry name" value="LRR_dom_sf"/>
</dbReference>
<gene>
    <name evidence="2" type="ORF">UA08_03767</name>
</gene>
<dbReference type="EMBL" id="LFMY01000004">
    <property type="protein sequence ID" value="OKL61286.1"/>
    <property type="molecule type" value="Genomic_DNA"/>
</dbReference>
<dbReference type="InterPro" id="IPR002347">
    <property type="entry name" value="SDR_fam"/>
</dbReference>
<feature type="region of interest" description="Disordered" evidence="1">
    <location>
        <begin position="537"/>
        <end position="568"/>
    </location>
</feature>
<dbReference type="OrthoDB" id="9876299at2759"/>
<keyword evidence="3" id="KW-1185">Reference proteome</keyword>
<evidence type="ECO:0000313" key="3">
    <source>
        <dbReference type="Proteomes" id="UP000214365"/>
    </source>
</evidence>
<dbReference type="InterPro" id="IPR052184">
    <property type="entry name" value="SDR_enzymes"/>
</dbReference>
<reference evidence="2 3" key="1">
    <citation type="submission" date="2015-06" db="EMBL/GenBank/DDBJ databases">
        <title>Talaromyces atroroseus IBT 11181 draft genome.</title>
        <authorList>
            <person name="Rasmussen K.B."/>
            <person name="Rasmussen S."/>
            <person name="Petersen B."/>
            <person name="Sicheritz-Ponten T."/>
            <person name="Mortensen U.H."/>
            <person name="Thrane U."/>
        </authorList>
    </citation>
    <scope>NUCLEOTIDE SEQUENCE [LARGE SCALE GENOMIC DNA]</scope>
    <source>
        <strain evidence="2 3">IBT 11181</strain>
    </source>
</reference>
<evidence type="ECO:0000256" key="1">
    <source>
        <dbReference type="SAM" id="MobiDB-lite"/>
    </source>
</evidence>
<feature type="compositionally biased region" description="Low complexity" evidence="1">
    <location>
        <begin position="226"/>
        <end position="240"/>
    </location>
</feature>
<feature type="region of interest" description="Disordered" evidence="1">
    <location>
        <begin position="223"/>
        <end position="247"/>
    </location>
</feature>
<dbReference type="Gene3D" id="3.80.10.10">
    <property type="entry name" value="Ribonuclease Inhibitor"/>
    <property type="match status" value="1"/>
</dbReference>
<dbReference type="Pfam" id="PF13516">
    <property type="entry name" value="LRR_6"/>
    <property type="match status" value="1"/>
</dbReference>
<accession>A0A225B231</accession>
<dbReference type="SUPFAM" id="SSF51735">
    <property type="entry name" value="NAD(P)-binding Rossmann-fold domains"/>
    <property type="match status" value="1"/>
</dbReference>
<protein>
    <submittedName>
        <fullName evidence="2">Uncharacterized protein</fullName>
    </submittedName>
</protein>
<dbReference type="Proteomes" id="UP000214365">
    <property type="component" value="Unassembled WGS sequence"/>
</dbReference>
<feature type="compositionally biased region" description="Basic and acidic residues" evidence="1">
    <location>
        <begin position="444"/>
        <end position="453"/>
    </location>
</feature>
<dbReference type="PANTHER" id="PTHR45458">
    <property type="entry name" value="SHORT-CHAIN DEHYDROGENASE/REDUCTASE SDR"/>
    <property type="match status" value="1"/>
</dbReference>
<dbReference type="InterPro" id="IPR036291">
    <property type="entry name" value="NAD(P)-bd_dom_sf"/>
</dbReference>
<dbReference type="SUPFAM" id="SSF52047">
    <property type="entry name" value="RNI-like"/>
    <property type="match status" value="1"/>
</dbReference>
<proteinExistence type="predicted"/>
<feature type="region of interest" description="Disordered" evidence="1">
    <location>
        <begin position="430"/>
        <end position="473"/>
    </location>
</feature>
<feature type="compositionally biased region" description="Polar residues" evidence="1">
    <location>
        <begin position="464"/>
        <end position="473"/>
    </location>
</feature>
<dbReference type="GeneID" id="31003522"/>
<dbReference type="AlphaFoldDB" id="A0A225B231"/>
<dbReference type="RefSeq" id="XP_020121407.1">
    <property type="nucleotide sequence ID" value="XM_020266103.1"/>
</dbReference>